<dbReference type="STRING" id="31234.E3MZP8"/>
<proteinExistence type="predicted"/>
<dbReference type="PANTHER" id="PTHR22744">
    <property type="entry name" value="HELIX LOOP HELIX PROTEIN 21-RELATED"/>
    <property type="match status" value="1"/>
</dbReference>
<evidence type="ECO:0000313" key="2">
    <source>
        <dbReference type="EMBL" id="EFP13057.1"/>
    </source>
</evidence>
<feature type="domain" description="BTB" evidence="1">
    <location>
        <begin position="122"/>
        <end position="189"/>
    </location>
</feature>
<dbReference type="InterPro" id="IPR011333">
    <property type="entry name" value="SKP1/BTB/POZ_sf"/>
</dbReference>
<protein>
    <recommendedName>
        <fullName evidence="1">BTB domain-containing protein</fullName>
    </recommendedName>
</protein>
<dbReference type="eggNOG" id="ENOG502RFNH">
    <property type="taxonomic scope" value="Eukaryota"/>
</dbReference>
<evidence type="ECO:0000313" key="3">
    <source>
        <dbReference type="Proteomes" id="UP000008281"/>
    </source>
</evidence>
<organism evidence="3">
    <name type="scientific">Caenorhabditis remanei</name>
    <name type="common">Caenorhabditis vulgaris</name>
    <dbReference type="NCBI Taxonomy" id="31234"/>
    <lineage>
        <taxon>Eukaryota</taxon>
        <taxon>Metazoa</taxon>
        <taxon>Ecdysozoa</taxon>
        <taxon>Nematoda</taxon>
        <taxon>Chromadorea</taxon>
        <taxon>Rhabditida</taxon>
        <taxon>Rhabditina</taxon>
        <taxon>Rhabditomorpha</taxon>
        <taxon>Rhabditoidea</taxon>
        <taxon>Rhabditidae</taxon>
        <taxon>Peloderinae</taxon>
        <taxon>Caenorhabditis</taxon>
    </lineage>
</organism>
<reference evidence="2" key="1">
    <citation type="submission" date="2007-07" db="EMBL/GenBank/DDBJ databases">
        <title>PCAP assembly of the Caenorhabditis remanei genome.</title>
        <authorList>
            <consortium name="The Caenorhabditis remanei Sequencing Consortium"/>
            <person name="Wilson R.K."/>
        </authorList>
    </citation>
    <scope>NUCLEOTIDE SEQUENCE [LARGE SCALE GENOMIC DNA]</scope>
    <source>
        <strain evidence="2">PB4641</strain>
    </source>
</reference>
<dbReference type="OrthoDB" id="29145at2759"/>
<accession>E3MZP8</accession>
<keyword evidence="3" id="KW-1185">Reference proteome</keyword>
<gene>
    <name evidence="2" type="ORF">CRE_06883</name>
</gene>
<dbReference type="AlphaFoldDB" id="E3MZP8"/>
<sequence>MSSFEMSGFEMSGFEMSQFFIFYSVWSGTMDDSSYVNCTWKFDWSELKSQGVDELTGHITVTSDYNHFTATKIDVKITENNQEITKIVGSNYYAYYVSYEYSLIPHYENPSFDNMFLPSDQNDTILIVEGKQLHVNKTFLSYHSEYFRALFSSNFKEGQMNKIPIEDVSFKDFALLLSTFHPDPVFVTDTIVEKLLELARRFLVPSVIKVTEHYLINWSNIDNEKMLWLADEYGMSKLLEKCVRKITTVEDAKKLKNSEEYKKLSAETKAKVFDRLLDSI</sequence>
<dbReference type="EMBL" id="DS268501">
    <property type="protein sequence ID" value="EFP13057.1"/>
    <property type="molecule type" value="Genomic_DNA"/>
</dbReference>
<evidence type="ECO:0000259" key="1">
    <source>
        <dbReference type="PROSITE" id="PS50097"/>
    </source>
</evidence>
<dbReference type="CDD" id="cd01165">
    <property type="entry name" value="BTB_POZ"/>
    <property type="match status" value="1"/>
</dbReference>
<dbReference type="HOGENOM" id="CLU_036654_0_1_1"/>
<dbReference type="SUPFAM" id="SSF54695">
    <property type="entry name" value="POZ domain"/>
    <property type="match status" value="1"/>
</dbReference>
<dbReference type="Pfam" id="PF00651">
    <property type="entry name" value="BTB"/>
    <property type="match status" value="1"/>
</dbReference>
<dbReference type="PANTHER" id="PTHR22744:SF14">
    <property type="entry name" value="BTB DOMAIN-CONTAINING PROTEIN-RELATED"/>
    <property type="match status" value="1"/>
</dbReference>
<dbReference type="Gene3D" id="3.30.710.10">
    <property type="entry name" value="Potassium Channel Kv1.1, Chain A"/>
    <property type="match status" value="1"/>
</dbReference>
<name>E3MZP8_CAERE</name>
<dbReference type="InParanoid" id="E3MZP8"/>
<dbReference type="InterPro" id="IPR000210">
    <property type="entry name" value="BTB/POZ_dom"/>
</dbReference>
<dbReference type="PROSITE" id="PS50097">
    <property type="entry name" value="BTB"/>
    <property type="match status" value="1"/>
</dbReference>
<dbReference type="Proteomes" id="UP000008281">
    <property type="component" value="Unassembled WGS sequence"/>
</dbReference>
<dbReference type="SMART" id="SM00225">
    <property type="entry name" value="BTB"/>
    <property type="match status" value="1"/>
</dbReference>